<gene>
    <name evidence="1" type="ORF">DKP76_10470</name>
</gene>
<protein>
    <submittedName>
        <fullName evidence="1">Uncharacterized protein</fullName>
    </submittedName>
</protein>
<comment type="caution">
    <text evidence="1">The sequence shown here is derived from an EMBL/GenBank/DDBJ whole genome shotgun (WGS) entry which is preliminary data.</text>
</comment>
<accession>A0A316J9I3</accession>
<reference evidence="1 2" key="1">
    <citation type="submission" date="2018-05" db="EMBL/GenBank/DDBJ databases">
        <title>Comparative genomic sequence analysis between strain HN4 and CCM 8460T (Falsochrobactrum ovis) will provide more evidence to prove that HN4 is a new species of Falsochrobactrum.</title>
        <authorList>
            <person name="Lyu W."/>
            <person name="Sun L."/>
            <person name="Yao L."/>
        </authorList>
    </citation>
    <scope>NUCLEOTIDE SEQUENCE [LARGE SCALE GENOMIC DNA]</scope>
    <source>
        <strain evidence="1 2">HN4</strain>
    </source>
</reference>
<dbReference type="RefSeq" id="WP_109706368.1">
    <property type="nucleotide sequence ID" value="NZ_QGDB01000003.1"/>
</dbReference>
<evidence type="ECO:0000313" key="2">
    <source>
        <dbReference type="Proteomes" id="UP000245865"/>
    </source>
</evidence>
<organism evidence="1 2">
    <name type="scientific">Falsochrobactrum shanghaiense</name>
    <dbReference type="NCBI Taxonomy" id="2201899"/>
    <lineage>
        <taxon>Bacteria</taxon>
        <taxon>Pseudomonadati</taxon>
        <taxon>Pseudomonadota</taxon>
        <taxon>Alphaproteobacteria</taxon>
        <taxon>Hyphomicrobiales</taxon>
        <taxon>Brucellaceae</taxon>
        <taxon>Falsochrobactrum</taxon>
    </lineage>
</organism>
<name>A0A316J9I3_9HYPH</name>
<proteinExistence type="predicted"/>
<dbReference type="EMBL" id="QGDB01000003">
    <property type="protein sequence ID" value="PWL18134.1"/>
    <property type="molecule type" value="Genomic_DNA"/>
</dbReference>
<evidence type="ECO:0000313" key="1">
    <source>
        <dbReference type="EMBL" id="PWL18134.1"/>
    </source>
</evidence>
<dbReference type="AlphaFoldDB" id="A0A316J9I3"/>
<sequence>MSTEPLATYTEVLALIISYLDSASECLERENNWLGRYVDIEKESIQDTLTLMELRNACDEEKEAEAEFYTLTLRADQVEKHMKNLAQVAEFAKWASGHLQSFKVQEGVE</sequence>
<keyword evidence="2" id="KW-1185">Reference proteome</keyword>
<dbReference type="Proteomes" id="UP000245865">
    <property type="component" value="Unassembled WGS sequence"/>
</dbReference>